<dbReference type="Proteomes" id="UP000189670">
    <property type="component" value="Unassembled WGS sequence"/>
</dbReference>
<sequence length="197" mass="22217">MKAIAKEYGADAAGLVDVHRETMKPYRKNIEWALPEAKTVLILAWGLNQVQMQSPAHSLADVEFNQGWANANKCARAIAEKVRQFGVKALHMPAGFPFETERWPNSIWLTSDKIFAVEGGLGHMGINRLVLHPEKGAAMILGSVLIDQECDAYDKPMQPPVKRSSGINLVRTLFFLHEKNGENEFLQHTIRHRSRYQ</sequence>
<dbReference type="EMBL" id="ATBP01001719">
    <property type="protein sequence ID" value="ETR66833.1"/>
    <property type="molecule type" value="Genomic_DNA"/>
</dbReference>
<organism evidence="1 2">
    <name type="scientific">Candidatus Magnetoglobus multicellularis str. Araruama</name>
    <dbReference type="NCBI Taxonomy" id="890399"/>
    <lineage>
        <taxon>Bacteria</taxon>
        <taxon>Pseudomonadati</taxon>
        <taxon>Thermodesulfobacteriota</taxon>
        <taxon>Desulfobacteria</taxon>
        <taxon>Desulfobacterales</taxon>
        <taxon>Desulfobacteraceae</taxon>
        <taxon>Candidatus Magnetoglobus</taxon>
    </lineage>
</organism>
<accession>A0A1V1NW97</accession>
<name>A0A1V1NW97_9BACT</name>
<dbReference type="AlphaFoldDB" id="A0A1V1NW97"/>
<proteinExistence type="predicted"/>
<evidence type="ECO:0000313" key="1">
    <source>
        <dbReference type="EMBL" id="ETR66833.1"/>
    </source>
</evidence>
<gene>
    <name evidence="1" type="ORF">OMM_12283</name>
</gene>
<reference evidence="2" key="1">
    <citation type="submission" date="2012-11" db="EMBL/GenBank/DDBJ databases">
        <authorList>
            <person name="Lucero-Rivera Y.E."/>
            <person name="Tovar-Ramirez D."/>
        </authorList>
    </citation>
    <scope>NUCLEOTIDE SEQUENCE [LARGE SCALE GENOMIC DNA]</scope>
    <source>
        <strain evidence="2">Araruama</strain>
    </source>
</reference>
<comment type="caution">
    <text evidence="1">The sequence shown here is derived from an EMBL/GenBank/DDBJ whole genome shotgun (WGS) entry which is preliminary data.</text>
</comment>
<protein>
    <submittedName>
        <fullName evidence="1">Uncharacterized protein</fullName>
    </submittedName>
</protein>
<evidence type="ECO:0000313" key="2">
    <source>
        <dbReference type="Proteomes" id="UP000189670"/>
    </source>
</evidence>